<dbReference type="Pfam" id="PF00691">
    <property type="entry name" value="OmpA"/>
    <property type="match status" value="1"/>
</dbReference>
<accession>K9DA54</accession>
<feature type="region of interest" description="Disordered" evidence="5">
    <location>
        <begin position="219"/>
        <end position="276"/>
    </location>
</feature>
<dbReference type="RefSeq" id="WP_005668425.1">
    <property type="nucleotide sequence ID" value="NZ_JH992924.1"/>
</dbReference>
<dbReference type="Pfam" id="PF14346">
    <property type="entry name" value="DUF4398"/>
    <property type="match status" value="1"/>
</dbReference>
<evidence type="ECO:0000256" key="2">
    <source>
        <dbReference type="ARBA" id="ARBA00023136"/>
    </source>
</evidence>
<dbReference type="AlphaFoldDB" id="K9DA54"/>
<gene>
    <name evidence="7" type="ORF">HMPREF9710_03439</name>
</gene>
<dbReference type="InterPro" id="IPR036737">
    <property type="entry name" value="OmpA-like_sf"/>
</dbReference>
<comment type="caution">
    <text evidence="7">The sequence shown here is derived from an EMBL/GenBank/DDBJ whole genome shotgun (WGS) entry which is preliminary data.</text>
</comment>
<proteinExistence type="predicted"/>
<dbReference type="InterPro" id="IPR025511">
    <property type="entry name" value="DUF4398"/>
</dbReference>
<evidence type="ECO:0000259" key="6">
    <source>
        <dbReference type="PROSITE" id="PS51123"/>
    </source>
</evidence>
<organism evidence="7 8">
    <name type="scientific">Massilia timonae CCUG 45783</name>
    <dbReference type="NCBI Taxonomy" id="883126"/>
    <lineage>
        <taxon>Bacteria</taxon>
        <taxon>Pseudomonadati</taxon>
        <taxon>Pseudomonadota</taxon>
        <taxon>Betaproteobacteria</taxon>
        <taxon>Burkholderiales</taxon>
        <taxon>Oxalobacteraceae</taxon>
        <taxon>Telluria group</taxon>
        <taxon>Massilia</taxon>
    </lineage>
</organism>
<dbReference type="InterPro" id="IPR006664">
    <property type="entry name" value="OMP_bac"/>
</dbReference>
<keyword evidence="3" id="KW-0998">Cell outer membrane</keyword>
<dbReference type="OrthoDB" id="9782229at2"/>
<protein>
    <recommendedName>
        <fullName evidence="6">OmpA-like domain-containing protein</fullName>
    </recommendedName>
</protein>
<dbReference type="Proteomes" id="UP000009874">
    <property type="component" value="Unassembled WGS sequence"/>
</dbReference>
<evidence type="ECO:0000256" key="1">
    <source>
        <dbReference type="ARBA" id="ARBA00004442"/>
    </source>
</evidence>
<evidence type="ECO:0000313" key="8">
    <source>
        <dbReference type="Proteomes" id="UP000009874"/>
    </source>
</evidence>
<dbReference type="SUPFAM" id="SSF103088">
    <property type="entry name" value="OmpA-like"/>
    <property type="match status" value="1"/>
</dbReference>
<dbReference type="CDD" id="cd07185">
    <property type="entry name" value="OmpA_C-like"/>
    <property type="match status" value="1"/>
</dbReference>
<dbReference type="EMBL" id="AGZI01000041">
    <property type="protein sequence ID" value="EKU81599.1"/>
    <property type="molecule type" value="Genomic_DNA"/>
</dbReference>
<dbReference type="PATRIC" id="fig|883126.3.peg.3465"/>
<dbReference type="HOGENOM" id="CLU_016890_14_2_4"/>
<name>K9DA54_9BURK</name>
<sequence>MNHILRSSMGAVIAGIIAAGCSTTPPASNVAAANTAIGNAQQAIDQASADPHVAKYAASELERASASLQKAKTAWNDKHDLTTTTHFAYIAQQRAATAQEFAGERAAGEAVTVAAAERDQVYSSLAARSGKPKAITELAQKDLVGFAPGRANIPASAKRALDELAATLKSNPEREVVIEGYTDNIGGRRYNQALAMRRADAVRVALLQRGIDSGRIAIRSHGEQNPAASNKSRIGRLENRRAEVVTGDSNTQMLGSSQISSTTSSDENGQSRQPER</sequence>
<dbReference type="PROSITE" id="PS51257">
    <property type="entry name" value="PROKAR_LIPOPROTEIN"/>
    <property type="match status" value="1"/>
</dbReference>
<dbReference type="Gene3D" id="3.30.1330.60">
    <property type="entry name" value="OmpA-like domain"/>
    <property type="match status" value="1"/>
</dbReference>
<keyword evidence="8" id="KW-1185">Reference proteome</keyword>
<feature type="compositionally biased region" description="Low complexity" evidence="5">
    <location>
        <begin position="256"/>
        <end position="265"/>
    </location>
</feature>
<evidence type="ECO:0000256" key="3">
    <source>
        <dbReference type="ARBA" id="ARBA00023237"/>
    </source>
</evidence>
<keyword evidence="2 4" id="KW-0472">Membrane</keyword>
<dbReference type="InterPro" id="IPR006665">
    <property type="entry name" value="OmpA-like"/>
</dbReference>
<evidence type="ECO:0000256" key="5">
    <source>
        <dbReference type="SAM" id="MobiDB-lite"/>
    </source>
</evidence>
<dbReference type="GO" id="GO:0009279">
    <property type="term" value="C:cell outer membrane"/>
    <property type="evidence" value="ECO:0007669"/>
    <property type="project" value="UniProtKB-SubCell"/>
</dbReference>
<feature type="domain" description="OmpA-like" evidence="6">
    <location>
        <begin position="133"/>
        <end position="250"/>
    </location>
</feature>
<dbReference type="PROSITE" id="PS51123">
    <property type="entry name" value="OMPA_2"/>
    <property type="match status" value="1"/>
</dbReference>
<dbReference type="PANTHER" id="PTHR30329">
    <property type="entry name" value="STATOR ELEMENT OF FLAGELLAR MOTOR COMPLEX"/>
    <property type="match status" value="1"/>
</dbReference>
<reference evidence="7 8" key="1">
    <citation type="submission" date="2012-09" db="EMBL/GenBank/DDBJ databases">
        <title>The Genome Sequence of Massilia timonae CCUG 45783.</title>
        <authorList>
            <consortium name="The Broad Institute Genome Sequencing Platform"/>
            <person name="Earl A."/>
            <person name="Ward D."/>
            <person name="Feldgarden M."/>
            <person name="Gevers D."/>
            <person name="Huys G."/>
            <person name="Walker B."/>
            <person name="Young S.K."/>
            <person name="Zeng Q."/>
            <person name="Gargeya S."/>
            <person name="Fitzgerald M."/>
            <person name="Haas B."/>
            <person name="Abouelleil A."/>
            <person name="Alvarado L."/>
            <person name="Arachchi H.M."/>
            <person name="Berlin A.M."/>
            <person name="Chapman S.B."/>
            <person name="Goldberg J."/>
            <person name="Griggs A."/>
            <person name="Gujja S."/>
            <person name="Hansen M."/>
            <person name="Howarth C."/>
            <person name="Imamovic A."/>
            <person name="Larimer J."/>
            <person name="McCowen C."/>
            <person name="Montmayeur A."/>
            <person name="Murphy C."/>
            <person name="Neiman D."/>
            <person name="Pearson M."/>
            <person name="Priest M."/>
            <person name="Roberts A."/>
            <person name="Saif S."/>
            <person name="Shea T."/>
            <person name="Sisk P."/>
            <person name="Sykes S."/>
            <person name="Wortman J."/>
            <person name="Nusbaum C."/>
            <person name="Birren B."/>
        </authorList>
    </citation>
    <scope>NUCLEOTIDE SEQUENCE [LARGE SCALE GENOMIC DNA]</scope>
    <source>
        <strain evidence="7 8">CCUG 45783</strain>
    </source>
</reference>
<dbReference type="STRING" id="47229.LO55_363"/>
<feature type="compositionally biased region" description="Polar residues" evidence="5">
    <location>
        <begin position="266"/>
        <end position="276"/>
    </location>
</feature>
<evidence type="ECO:0000313" key="7">
    <source>
        <dbReference type="EMBL" id="EKU81599.1"/>
    </source>
</evidence>
<comment type="subcellular location">
    <subcellularLocation>
        <location evidence="1">Cell outer membrane</location>
    </subcellularLocation>
</comment>
<evidence type="ECO:0000256" key="4">
    <source>
        <dbReference type="PROSITE-ProRule" id="PRU00473"/>
    </source>
</evidence>
<dbReference type="InterPro" id="IPR050330">
    <property type="entry name" value="Bact_OuterMem_StrucFunc"/>
</dbReference>
<dbReference type="PRINTS" id="PR01021">
    <property type="entry name" value="OMPADOMAIN"/>
</dbReference>
<dbReference type="eggNOG" id="COG2885">
    <property type="taxonomic scope" value="Bacteria"/>
</dbReference>
<dbReference type="PANTHER" id="PTHR30329:SF21">
    <property type="entry name" value="LIPOPROTEIN YIAD-RELATED"/>
    <property type="match status" value="1"/>
</dbReference>